<protein>
    <submittedName>
        <fullName evidence="2">Uncharacterized protein</fullName>
    </submittedName>
</protein>
<feature type="transmembrane region" description="Helical" evidence="1">
    <location>
        <begin position="81"/>
        <end position="103"/>
    </location>
</feature>
<keyword evidence="1" id="KW-0812">Transmembrane</keyword>
<gene>
    <name evidence="2" type="ORF">MGAL_10B046153</name>
</gene>
<dbReference type="AlphaFoldDB" id="A0A8B6FY56"/>
<sequence>MEKRCPAIYGIIALFFLCAGAFSPGWIVIDTDKLFEDLGHDTSDGIVMYMGLFYFVAVGKDFRIVAGYGDFNSSSMLKIGLLEYQVEVILGIVLCLISIIMTFRYKKEGTNGGLVGIIVMYIIAGQ</sequence>
<evidence type="ECO:0000256" key="1">
    <source>
        <dbReference type="SAM" id="Phobius"/>
    </source>
</evidence>
<accession>A0A8B6FY56</accession>
<keyword evidence="1" id="KW-0472">Membrane</keyword>
<dbReference type="EMBL" id="UYJE01007507">
    <property type="protein sequence ID" value="VDI55480.1"/>
    <property type="molecule type" value="Genomic_DNA"/>
</dbReference>
<dbReference type="OrthoDB" id="6130731at2759"/>
<keyword evidence="3" id="KW-1185">Reference proteome</keyword>
<reference evidence="2" key="1">
    <citation type="submission" date="2018-11" db="EMBL/GenBank/DDBJ databases">
        <authorList>
            <person name="Alioto T."/>
            <person name="Alioto T."/>
        </authorList>
    </citation>
    <scope>NUCLEOTIDE SEQUENCE</scope>
</reference>
<comment type="caution">
    <text evidence="2">The sequence shown here is derived from an EMBL/GenBank/DDBJ whole genome shotgun (WGS) entry which is preliminary data.</text>
</comment>
<feature type="transmembrane region" description="Helical" evidence="1">
    <location>
        <begin position="49"/>
        <end position="69"/>
    </location>
</feature>
<name>A0A8B6FY56_MYTGA</name>
<evidence type="ECO:0000313" key="3">
    <source>
        <dbReference type="Proteomes" id="UP000596742"/>
    </source>
</evidence>
<feature type="transmembrane region" description="Helical" evidence="1">
    <location>
        <begin position="7"/>
        <end position="29"/>
    </location>
</feature>
<dbReference type="Proteomes" id="UP000596742">
    <property type="component" value="Unassembled WGS sequence"/>
</dbReference>
<organism evidence="2 3">
    <name type="scientific">Mytilus galloprovincialis</name>
    <name type="common">Mediterranean mussel</name>
    <dbReference type="NCBI Taxonomy" id="29158"/>
    <lineage>
        <taxon>Eukaryota</taxon>
        <taxon>Metazoa</taxon>
        <taxon>Spiralia</taxon>
        <taxon>Lophotrochozoa</taxon>
        <taxon>Mollusca</taxon>
        <taxon>Bivalvia</taxon>
        <taxon>Autobranchia</taxon>
        <taxon>Pteriomorphia</taxon>
        <taxon>Mytilida</taxon>
        <taxon>Mytiloidea</taxon>
        <taxon>Mytilidae</taxon>
        <taxon>Mytilinae</taxon>
        <taxon>Mytilus</taxon>
    </lineage>
</organism>
<proteinExistence type="predicted"/>
<evidence type="ECO:0000313" key="2">
    <source>
        <dbReference type="EMBL" id="VDI55480.1"/>
    </source>
</evidence>
<keyword evidence="1" id="KW-1133">Transmembrane helix</keyword>